<evidence type="ECO:0000256" key="6">
    <source>
        <dbReference type="ARBA" id="ARBA00022723"/>
    </source>
</evidence>
<dbReference type="InterPro" id="IPR013049">
    <property type="entry name" value="Spo11/TopoVI_A_N"/>
</dbReference>
<dbReference type="Pfam" id="PF21180">
    <property type="entry name" value="TOP6A-Spo11_Toprim"/>
    <property type="match status" value="1"/>
</dbReference>
<sequence>MPSPGHSGNDFDDILLCDHFEADLEWSGDPTATLSSPQPAIKHEDDGPTAAGVVGEYGAPVANQDAIKSLEEWVAHIFEEISSGKPRFSFDISTQTHCVAHQKNPHAENDRRNAQSRRDGASRTQGRRANHEELFGKQSTVDTLVDDLAATLGLRRADLNIRASLKGLFCGSVLTLTTKQGEVISGLDCEETLIPVGEDIIGINVEEELRWVLVVEKEAVFQTLCQLKFTARYPDTIGSGIIVTGKGYPDLATRQLVSSIPVLALVDADPHGLDILSTYKFGSHAMMHENDLLVAPRLEWIGVKRSDIIELGISQSKLLKLTISDIRKVLFGLFWSHVPRLDHVPDTCQAESLLRKTNPVNLPDDWITELETMLETGTKAEIEVISSPGPRTSRAGVSAGAHALARYVHDKICGVLSKLRSDDVVSVKREDSDSMSEFDGPNDGEPTITTLWSPASSSSRFKYGLPTITLEDIPNSTSRQHGCWPVVKEEPLDIIDLDFEDNF</sequence>
<evidence type="ECO:0000313" key="16">
    <source>
        <dbReference type="Proteomes" id="UP000383932"/>
    </source>
</evidence>
<evidence type="ECO:0000256" key="7">
    <source>
        <dbReference type="ARBA" id="ARBA00022842"/>
    </source>
</evidence>
<comment type="similarity">
    <text evidence="4">Belongs to the TOP6A family.</text>
</comment>
<evidence type="ECO:0000256" key="9">
    <source>
        <dbReference type="ARBA" id="ARBA00023125"/>
    </source>
</evidence>
<evidence type="ECO:0000256" key="8">
    <source>
        <dbReference type="ARBA" id="ARBA00023029"/>
    </source>
</evidence>
<dbReference type="InterPro" id="IPR036388">
    <property type="entry name" value="WH-like_DNA-bd_sf"/>
</dbReference>
<evidence type="ECO:0000256" key="4">
    <source>
        <dbReference type="ARBA" id="ARBA00006559"/>
    </source>
</evidence>
<keyword evidence="16" id="KW-1185">Reference proteome</keyword>
<comment type="cofactor">
    <cofactor evidence="2">
        <name>Mg(2+)</name>
        <dbReference type="ChEBI" id="CHEBI:18420"/>
    </cofactor>
</comment>
<feature type="region of interest" description="Disordered" evidence="12">
    <location>
        <begin position="430"/>
        <end position="451"/>
    </location>
</feature>
<dbReference type="OrthoDB" id="5377392at2759"/>
<evidence type="ECO:0000256" key="12">
    <source>
        <dbReference type="SAM" id="MobiDB-lite"/>
    </source>
</evidence>
<organism evidence="15 16">
    <name type="scientific">Ceratobasidium theobromae</name>
    <dbReference type="NCBI Taxonomy" id="1582974"/>
    <lineage>
        <taxon>Eukaryota</taxon>
        <taxon>Fungi</taxon>
        <taxon>Dikarya</taxon>
        <taxon>Basidiomycota</taxon>
        <taxon>Agaricomycotina</taxon>
        <taxon>Agaricomycetes</taxon>
        <taxon>Cantharellales</taxon>
        <taxon>Ceratobasidiaceae</taxon>
        <taxon>Ceratobasidium</taxon>
    </lineage>
</organism>
<dbReference type="InterPro" id="IPR034136">
    <property type="entry name" value="TOPRIM_Topo6A/Spo11"/>
</dbReference>
<dbReference type="GO" id="GO:0003918">
    <property type="term" value="F:DNA topoisomerase type II (double strand cut, ATP-hydrolyzing) activity"/>
    <property type="evidence" value="ECO:0007669"/>
    <property type="project" value="UniProtKB-EC"/>
</dbReference>
<dbReference type="Pfam" id="PF04406">
    <property type="entry name" value="TP6A_N"/>
    <property type="match status" value="1"/>
</dbReference>
<evidence type="ECO:0000256" key="10">
    <source>
        <dbReference type="ARBA" id="ARBA00023235"/>
    </source>
</evidence>
<feature type="domain" description="Spo11/DNA topoisomerase VI subunit A N-terminal" evidence="13">
    <location>
        <begin position="131"/>
        <end position="161"/>
    </location>
</feature>
<feature type="compositionally biased region" description="Basic and acidic residues" evidence="12">
    <location>
        <begin position="105"/>
        <end position="121"/>
    </location>
</feature>
<feature type="region of interest" description="Disordered" evidence="12">
    <location>
        <begin position="99"/>
        <end position="133"/>
    </location>
</feature>
<evidence type="ECO:0000256" key="2">
    <source>
        <dbReference type="ARBA" id="ARBA00001946"/>
    </source>
</evidence>
<proteinExistence type="inferred from homology"/>
<dbReference type="Proteomes" id="UP000383932">
    <property type="component" value="Unassembled WGS sequence"/>
</dbReference>
<evidence type="ECO:0000256" key="11">
    <source>
        <dbReference type="ARBA" id="ARBA00023242"/>
    </source>
</evidence>
<dbReference type="PANTHER" id="PTHR10848:SF0">
    <property type="entry name" value="MEIOTIC RECOMBINATION PROTEIN SPO11"/>
    <property type="match status" value="1"/>
</dbReference>
<dbReference type="InterPro" id="IPR013048">
    <property type="entry name" value="Meiotic_Spo11"/>
</dbReference>
<protein>
    <recommendedName>
        <fullName evidence="5">DNA topoisomerase (ATP-hydrolyzing)</fullName>
        <ecNumber evidence="5">5.6.2.2</ecNumber>
    </recommendedName>
</protein>
<dbReference type="SUPFAM" id="SSF56726">
    <property type="entry name" value="DNA topoisomerase IV, alpha subunit"/>
    <property type="match status" value="1"/>
</dbReference>
<comment type="catalytic activity">
    <reaction evidence="1">
        <text>ATP-dependent breakage, passage and rejoining of double-stranded DNA.</text>
        <dbReference type="EC" id="5.6.2.2"/>
    </reaction>
</comment>
<dbReference type="GO" id="GO:0003677">
    <property type="term" value="F:DNA binding"/>
    <property type="evidence" value="ECO:0007669"/>
    <property type="project" value="UniProtKB-KW"/>
</dbReference>
<dbReference type="PANTHER" id="PTHR10848">
    <property type="entry name" value="MEIOTIC RECOMBINATION PROTEIN SPO11"/>
    <property type="match status" value="1"/>
</dbReference>
<dbReference type="EC" id="5.6.2.2" evidence="5"/>
<dbReference type="PRINTS" id="PR01550">
    <property type="entry name" value="TOP6AFAMILY"/>
</dbReference>
<dbReference type="GO" id="GO:0000228">
    <property type="term" value="C:nuclear chromosome"/>
    <property type="evidence" value="ECO:0007669"/>
    <property type="project" value="TreeGrafter"/>
</dbReference>
<feature type="region of interest" description="Disordered" evidence="12">
    <location>
        <begin position="28"/>
        <end position="51"/>
    </location>
</feature>
<dbReference type="GO" id="GO:0005524">
    <property type="term" value="F:ATP binding"/>
    <property type="evidence" value="ECO:0007669"/>
    <property type="project" value="InterPro"/>
</dbReference>
<comment type="caution">
    <text evidence="15">The sequence shown here is derived from an EMBL/GenBank/DDBJ whole genome shotgun (WGS) entry which is preliminary data.</text>
</comment>
<dbReference type="InterPro" id="IPR002815">
    <property type="entry name" value="Spo11/TopoVI_A"/>
</dbReference>
<keyword evidence="8" id="KW-0799">Topoisomerase</keyword>
<feature type="domain" description="Topoisomerase 6 subunit A/Spo11 TOPRIM" evidence="14">
    <location>
        <begin position="211"/>
        <end position="389"/>
    </location>
</feature>
<dbReference type="CDD" id="cd00223">
    <property type="entry name" value="TOPRIM_TopoIIB_SPO"/>
    <property type="match status" value="1"/>
</dbReference>
<evidence type="ECO:0000256" key="3">
    <source>
        <dbReference type="ARBA" id="ARBA00004123"/>
    </source>
</evidence>
<dbReference type="GO" id="GO:0000706">
    <property type="term" value="P:meiotic DNA double-strand break processing"/>
    <property type="evidence" value="ECO:0007669"/>
    <property type="project" value="TreeGrafter"/>
</dbReference>
<dbReference type="GO" id="GO:0042138">
    <property type="term" value="P:meiotic DNA double-strand break formation"/>
    <property type="evidence" value="ECO:0007669"/>
    <property type="project" value="InterPro"/>
</dbReference>
<evidence type="ECO:0000259" key="14">
    <source>
        <dbReference type="Pfam" id="PF21180"/>
    </source>
</evidence>
<keyword evidence="7" id="KW-0460">Magnesium</keyword>
<comment type="subcellular location">
    <subcellularLocation>
        <location evidence="3">Nucleus</location>
    </subcellularLocation>
</comment>
<evidence type="ECO:0000256" key="1">
    <source>
        <dbReference type="ARBA" id="ARBA00000185"/>
    </source>
</evidence>
<evidence type="ECO:0000259" key="13">
    <source>
        <dbReference type="Pfam" id="PF04406"/>
    </source>
</evidence>
<evidence type="ECO:0000313" key="15">
    <source>
        <dbReference type="EMBL" id="KAB5594900.1"/>
    </source>
</evidence>
<dbReference type="EMBL" id="SSOP01000015">
    <property type="protein sequence ID" value="KAB5594900.1"/>
    <property type="molecule type" value="Genomic_DNA"/>
</dbReference>
<reference evidence="15 16" key="1">
    <citation type="journal article" date="2019" name="Fungal Biol. Biotechnol.">
        <title>Draft genome sequence of fastidious pathogen Ceratobasidium theobromae, which causes vascular-streak dieback in Theobroma cacao.</title>
        <authorList>
            <person name="Ali S.S."/>
            <person name="Asman A."/>
            <person name="Shao J."/>
            <person name="Firmansyah A.P."/>
            <person name="Susilo A.W."/>
            <person name="Rosmana A."/>
            <person name="McMahon P."/>
            <person name="Junaid M."/>
            <person name="Guest D."/>
            <person name="Kheng T.Y."/>
            <person name="Meinhardt L.W."/>
            <person name="Bailey B.A."/>
        </authorList>
    </citation>
    <scope>NUCLEOTIDE SEQUENCE [LARGE SCALE GENOMIC DNA]</scope>
    <source>
        <strain evidence="15 16">CT2</strain>
    </source>
</reference>
<keyword evidence="6" id="KW-0479">Metal-binding</keyword>
<gene>
    <name evidence="15" type="ORF">CTheo_1715</name>
</gene>
<feature type="compositionally biased region" description="Acidic residues" evidence="12">
    <location>
        <begin position="433"/>
        <end position="442"/>
    </location>
</feature>
<dbReference type="Gene3D" id="3.40.1360.10">
    <property type="match status" value="1"/>
</dbReference>
<dbReference type="AlphaFoldDB" id="A0A5N5QT36"/>
<keyword evidence="9" id="KW-0238">DNA-binding</keyword>
<keyword evidence="11" id="KW-0539">Nucleus</keyword>
<keyword evidence="10 15" id="KW-0413">Isomerase</keyword>
<accession>A0A5N5QT36</accession>
<dbReference type="InterPro" id="IPR036078">
    <property type="entry name" value="Spo11/TopoVI_A_sf"/>
</dbReference>
<dbReference type="Gene3D" id="1.10.10.10">
    <property type="entry name" value="Winged helix-like DNA-binding domain superfamily/Winged helix DNA-binding domain"/>
    <property type="match status" value="1"/>
</dbReference>
<evidence type="ECO:0000256" key="5">
    <source>
        <dbReference type="ARBA" id="ARBA00012895"/>
    </source>
</evidence>
<dbReference type="GO" id="GO:0046872">
    <property type="term" value="F:metal ion binding"/>
    <property type="evidence" value="ECO:0007669"/>
    <property type="project" value="UniProtKB-KW"/>
</dbReference>
<name>A0A5N5QT36_9AGAM</name>
<dbReference type="PRINTS" id="PR01551">
    <property type="entry name" value="SPO11HOMOLOG"/>
</dbReference>
<dbReference type="GO" id="GO:0007131">
    <property type="term" value="P:reciprocal meiotic recombination"/>
    <property type="evidence" value="ECO:0007669"/>
    <property type="project" value="TreeGrafter"/>
</dbReference>